<keyword evidence="1" id="KW-0479">Metal-binding</keyword>
<dbReference type="EMBL" id="CAADHO010000009">
    <property type="protein sequence ID" value="VFQ46399.1"/>
    <property type="molecule type" value="Genomic_DNA"/>
</dbReference>
<evidence type="ECO:0000313" key="1">
    <source>
        <dbReference type="EMBL" id="VFQ46399.1"/>
    </source>
</evidence>
<proteinExistence type="predicted"/>
<gene>
    <name evidence="1" type="ORF">MSL71_40630</name>
</gene>
<dbReference type="AlphaFoldDB" id="A0A4U8YSS3"/>
<evidence type="ECO:0000313" key="2">
    <source>
        <dbReference type="Proteomes" id="UP000507962"/>
    </source>
</evidence>
<sequence length="174" mass="19530">MNCPKCTTTKLKQTGYNSPYFCEACGGMWLLPGSRAEVADMTVTEADGEQAPEGQDSKTGLCPSGHGIMIRAKIELDEPFFLEKCTACGGIWFDKGEWQRIAETNLADNLSVLWSSSWQRKQSREKNRESFLAMNQNLLGESVFDAIMELAERLKDHPDQDRALALLRQELTHP</sequence>
<dbReference type="Proteomes" id="UP000507962">
    <property type="component" value="Unassembled WGS sequence"/>
</dbReference>
<reference evidence="1 2" key="1">
    <citation type="submission" date="2019-03" db="EMBL/GenBank/DDBJ databases">
        <authorList>
            <person name="Nijsse B."/>
        </authorList>
    </citation>
    <scope>NUCLEOTIDE SEQUENCE [LARGE SCALE GENOMIC DNA]</scope>
    <source>
        <strain evidence="1">Desulfoluna butyratoxydans MSL71</strain>
    </source>
</reference>
<keyword evidence="1" id="KW-0862">Zinc</keyword>
<accession>A0A4U8YSS3</accession>
<protein>
    <submittedName>
        <fullName evidence="1">Transcription factor zinc-finger</fullName>
    </submittedName>
</protein>
<keyword evidence="2" id="KW-1185">Reference proteome</keyword>
<organism evidence="1 2">
    <name type="scientific">Desulfoluna butyratoxydans</name>
    <dbReference type="NCBI Taxonomy" id="231438"/>
    <lineage>
        <taxon>Bacteria</taxon>
        <taxon>Pseudomonadati</taxon>
        <taxon>Thermodesulfobacteriota</taxon>
        <taxon>Desulfobacteria</taxon>
        <taxon>Desulfobacterales</taxon>
        <taxon>Desulfolunaceae</taxon>
        <taxon>Desulfoluna</taxon>
    </lineage>
</organism>
<dbReference type="GO" id="GO:0008270">
    <property type="term" value="F:zinc ion binding"/>
    <property type="evidence" value="ECO:0007669"/>
    <property type="project" value="UniProtKB-KW"/>
</dbReference>
<dbReference type="RefSeq" id="WP_180144057.1">
    <property type="nucleotide sequence ID" value="NZ_CAADHO010000009.1"/>
</dbReference>
<keyword evidence="1" id="KW-0863">Zinc-finger</keyword>
<name>A0A4U8YSS3_9BACT</name>